<proteinExistence type="predicted"/>
<keyword evidence="3" id="KW-1185">Reference proteome</keyword>
<dbReference type="AlphaFoldDB" id="A0A5P9Q764"/>
<gene>
    <name evidence="2" type="ORF">KDY119_00758</name>
</gene>
<dbReference type="SUPFAM" id="SSF47413">
    <property type="entry name" value="lambda repressor-like DNA-binding domains"/>
    <property type="match status" value="1"/>
</dbReference>
<reference evidence="2 3" key="1">
    <citation type="submission" date="2019-10" db="EMBL/GenBank/DDBJ databases">
        <title>Genome sequence of Luteimicrobium xylanilyticum HY-24.</title>
        <authorList>
            <person name="Kim D.Y."/>
            <person name="Park H.-Y."/>
        </authorList>
    </citation>
    <scope>NUCLEOTIDE SEQUENCE [LARGE SCALE GENOMIC DNA]</scope>
    <source>
        <strain evidence="2 3">HY-24</strain>
    </source>
</reference>
<feature type="domain" description="HTH cro/C1-type" evidence="1">
    <location>
        <begin position="31"/>
        <end position="81"/>
    </location>
</feature>
<dbReference type="InterPro" id="IPR001387">
    <property type="entry name" value="Cro/C1-type_HTH"/>
</dbReference>
<name>A0A5P9Q764_9MICO</name>
<accession>A0A5P9Q764</accession>
<dbReference type="KEGG" id="lxl:KDY119_00758"/>
<protein>
    <recommendedName>
        <fullName evidence="1">HTH cro/C1-type domain-containing protein</fullName>
    </recommendedName>
</protein>
<evidence type="ECO:0000313" key="2">
    <source>
        <dbReference type="EMBL" id="QFU97264.1"/>
    </source>
</evidence>
<dbReference type="Gene3D" id="1.10.260.40">
    <property type="entry name" value="lambda repressor-like DNA-binding domains"/>
    <property type="match status" value="1"/>
</dbReference>
<dbReference type="EMBL" id="CP045529">
    <property type="protein sequence ID" value="QFU97264.1"/>
    <property type="molecule type" value="Genomic_DNA"/>
</dbReference>
<dbReference type="GO" id="GO:0003677">
    <property type="term" value="F:DNA binding"/>
    <property type="evidence" value="ECO:0007669"/>
    <property type="project" value="InterPro"/>
</dbReference>
<organism evidence="2 3">
    <name type="scientific">Luteimicrobium xylanilyticum</name>
    <dbReference type="NCBI Taxonomy" id="1133546"/>
    <lineage>
        <taxon>Bacteria</taxon>
        <taxon>Bacillati</taxon>
        <taxon>Actinomycetota</taxon>
        <taxon>Actinomycetes</taxon>
        <taxon>Micrococcales</taxon>
        <taxon>Luteimicrobium</taxon>
    </lineage>
</organism>
<dbReference type="Proteomes" id="UP000326702">
    <property type="component" value="Chromosome"/>
</dbReference>
<dbReference type="OrthoDB" id="4966872at2"/>
<dbReference type="InterPro" id="IPR010982">
    <property type="entry name" value="Lambda_DNA-bd_dom_sf"/>
</dbReference>
<sequence>MPDTPQPTEPTAAEDYFVTSLKALLSDRLTMTQQELANEMAERGHKFHQATIYKILNGSRRVTLSEAIDIAHICGTTIEEMVMPTSEAGRELTLAVHAARELEREAYQLSLREIEVSKRVVRAREAFENESPDSRGVVPAGILEDARAYSSRIVDF</sequence>
<dbReference type="RefSeq" id="WP_036953379.1">
    <property type="nucleotide sequence ID" value="NZ_BAABIH010000001.1"/>
</dbReference>
<dbReference type="PROSITE" id="PS50943">
    <property type="entry name" value="HTH_CROC1"/>
    <property type="match status" value="1"/>
</dbReference>
<dbReference type="Pfam" id="PF01381">
    <property type="entry name" value="HTH_3"/>
    <property type="match status" value="1"/>
</dbReference>
<evidence type="ECO:0000259" key="1">
    <source>
        <dbReference type="PROSITE" id="PS50943"/>
    </source>
</evidence>
<evidence type="ECO:0000313" key="3">
    <source>
        <dbReference type="Proteomes" id="UP000326702"/>
    </source>
</evidence>